<sequence>ELQNCALFTSIPKFESIILPRSTPLFLPDCHHRLPYLTKTMLLTVVVFALTIGKSLQVAAEKKPSLDDLITALNTGEYLWMKQRTYNVPKHSCVYSINVSLTESEYIFDQYFKMDGIWQPGTRYYAQLSEKEGEPVMTVRQKQGSTSGQDYTLKFWDAGEKCAILKLNRGGDQCEQYLWDETIASEVLKCKNAYNNICKPTTTYTVYTNDCRK</sequence>
<accession>L7MFD9</accession>
<dbReference type="EMBL" id="GACK01003130">
    <property type="protein sequence ID" value="JAA61904.1"/>
    <property type="molecule type" value="mRNA"/>
</dbReference>
<protein>
    <submittedName>
        <fullName evidence="1">Putative group i salivary lipocalin</fullName>
    </submittedName>
</protein>
<reference evidence="1" key="2">
    <citation type="journal article" date="2015" name="J. Proteomics">
        <title>Sexual differences in the sialomes of the zebra tick, Rhipicephalus pulchellus.</title>
        <authorList>
            <person name="Tan A.W."/>
            <person name="Francischetti I.M."/>
            <person name="Slovak M."/>
            <person name="Kini R.M."/>
            <person name="Ribeiro J.M."/>
        </authorList>
    </citation>
    <scope>NUCLEOTIDE SEQUENCE</scope>
    <source>
        <tissue evidence="1">Salivary gland</tissue>
    </source>
</reference>
<dbReference type="AlphaFoldDB" id="L7MFD9"/>
<feature type="non-terminal residue" evidence="1">
    <location>
        <position position="1"/>
    </location>
</feature>
<dbReference type="InterPro" id="IPR012674">
    <property type="entry name" value="Calycin"/>
</dbReference>
<reference evidence="1" key="1">
    <citation type="submission" date="2012-11" db="EMBL/GenBank/DDBJ databases">
        <authorList>
            <person name="Lucero-Rivera Y.E."/>
            <person name="Tovar-Ramirez D."/>
        </authorList>
    </citation>
    <scope>NUCLEOTIDE SEQUENCE</scope>
    <source>
        <tissue evidence="1">Salivary gland</tissue>
    </source>
</reference>
<evidence type="ECO:0000313" key="1">
    <source>
        <dbReference type="EMBL" id="JAA61904.1"/>
    </source>
</evidence>
<organism evidence="1">
    <name type="scientific">Rhipicephalus pulchellus</name>
    <name type="common">Yellow backed tick</name>
    <name type="synonym">Dermacentor pulchellus</name>
    <dbReference type="NCBI Taxonomy" id="72859"/>
    <lineage>
        <taxon>Eukaryota</taxon>
        <taxon>Metazoa</taxon>
        <taxon>Ecdysozoa</taxon>
        <taxon>Arthropoda</taxon>
        <taxon>Chelicerata</taxon>
        <taxon>Arachnida</taxon>
        <taxon>Acari</taxon>
        <taxon>Parasitiformes</taxon>
        <taxon>Ixodida</taxon>
        <taxon>Ixodoidea</taxon>
        <taxon>Ixodidae</taxon>
        <taxon>Rhipicephalinae</taxon>
        <taxon>Rhipicephalus</taxon>
        <taxon>Rhipicephalus</taxon>
    </lineage>
</organism>
<dbReference type="Gene3D" id="2.40.128.20">
    <property type="match status" value="1"/>
</dbReference>
<name>L7MFD9_RHIPC</name>
<proteinExistence type="evidence at transcript level"/>
<dbReference type="SUPFAM" id="SSF50814">
    <property type="entry name" value="Lipocalins"/>
    <property type="match status" value="1"/>
</dbReference>